<dbReference type="PROSITE" id="PS50850">
    <property type="entry name" value="MFS"/>
    <property type="match status" value="1"/>
</dbReference>
<evidence type="ECO:0000256" key="20">
    <source>
        <dbReference type="ARBA" id="ARBA00044924"/>
    </source>
</evidence>
<evidence type="ECO:0000256" key="2">
    <source>
        <dbReference type="ARBA" id="ARBA00008335"/>
    </source>
</evidence>
<keyword evidence="4 25" id="KW-0812">Transmembrane</keyword>
<evidence type="ECO:0000256" key="24">
    <source>
        <dbReference type="ARBA" id="ARBA00046376"/>
    </source>
</evidence>
<dbReference type="EMBL" id="LNYK01000007">
    <property type="protein sequence ID" value="KTD22550.1"/>
    <property type="molecule type" value="Genomic_DNA"/>
</dbReference>
<evidence type="ECO:0000256" key="5">
    <source>
        <dbReference type="ARBA" id="ARBA00022989"/>
    </source>
</evidence>
<dbReference type="InterPro" id="IPR052187">
    <property type="entry name" value="MFSD1"/>
</dbReference>
<feature type="transmembrane region" description="Helical" evidence="25">
    <location>
        <begin position="171"/>
        <end position="187"/>
    </location>
</feature>
<comment type="subcellular location">
    <subcellularLocation>
        <location evidence="1">Lysosome membrane</location>
        <topology evidence="1">Multi-pass membrane protein</topology>
    </subcellularLocation>
</comment>
<evidence type="ECO:0000256" key="19">
    <source>
        <dbReference type="ARBA" id="ARBA00044919"/>
    </source>
</evidence>
<evidence type="ECO:0000256" key="16">
    <source>
        <dbReference type="ARBA" id="ARBA00044900"/>
    </source>
</evidence>
<evidence type="ECO:0000313" key="27">
    <source>
        <dbReference type="EMBL" id="KTD22550.1"/>
    </source>
</evidence>
<evidence type="ECO:0000256" key="18">
    <source>
        <dbReference type="ARBA" id="ARBA00044912"/>
    </source>
</evidence>
<feature type="domain" description="Major facilitator superfamily (MFS) profile" evidence="26">
    <location>
        <begin position="12"/>
        <end position="409"/>
    </location>
</feature>
<comment type="catalytic activity">
    <reaction evidence="18">
        <text>L-histidyl-L-alpha-amino acid(out) = L-histidyl-L-alpha-amino acid(in)</text>
        <dbReference type="Rhea" id="RHEA:79379"/>
        <dbReference type="ChEBI" id="CHEBI:229964"/>
    </reaction>
</comment>
<comment type="catalytic activity">
    <reaction evidence="14">
        <text>L-aspartyl-L-lysine(out) = L-aspartyl-L-lysine(in)</text>
        <dbReference type="Rhea" id="RHEA:79411"/>
        <dbReference type="ChEBI" id="CHEBI:229953"/>
    </reaction>
</comment>
<evidence type="ECO:0000256" key="12">
    <source>
        <dbReference type="ARBA" id="ARBA00044891"/>
    </source>
</evidence>
<organism evidence="27 28">
    <name type="scientific">Legionella londiniensis</name>
    <dbReference type="NCBI Taxonomy" id="45068"/>
    <lineage>
        <taxon>Bacteria</taxon>
        <taxon>Pseudomonadati</taxon>
        <taxon>Pseudomonadota</taxon>
        <taxon>Gammaproteobacteria</taxon>
        <taxon>Legionellales</taxon>
        <taxon>Legionellaceae</taxon>
        <taxon>Legionella</taxon>
    </lineage>
</organism>
<comment type="subunit">
    <text evidence="24">Homodimer. Interacts with lysosomal protein GLMP (via lumenal domain); the interaction starts while both proteins are still in the endoplasmic reticulum and is required for stabilization of MFSD1 in lysosomes but has no direct effect on its targeting to lysosomes or transporter activity.</text>
</comment>
<dbReference type="OrthoDB" id="5620971at2"/>
<comment type="catalytic activity">
    <reaction evidence="15">
        <text>L-arginyl-L-alpha-amino acid(out) = L-arginyl-L-alpha-amino acid(in)</text>
        <dbReference type="Rhea" id="RHEA:79371"/>
        <dbReference type="ChEBI" id="CHEBI:84315"/>
    </reaction>
</comment>
<comment type="catalytic activity">
    <reaction evidence="16">
        <text>L-lysyl-L-lysine(out) = L-lysyl-L-lysine(in)</text>
        <dbReference type="Rhea" id="RHEA:79403"/>
        <dbReference type="ChEBI" id="CHEBI:229956"/>
    </reaction>
</comment>
<feature type="transmembrane region" description="Helical" evidence="25">
    <location>
        <begin position="134"/>
        <end position="151"/>
    </location>
</feature>
<accession>A0A0W0VS99</accession>
<evidence type="ECO:0000256" key="6">
    <source>
        <dbReference type="ARBA" id="ARBA00023136"/>
    </source>
</evidence>
<feature type="transmembrane region" description="Helical" evidence="25">
    <location>
        <begin position="9"/>
        <end position="27"/>
    </location>
</feature>
<evidence type="ECO:0000256" key="15">
    <source>
        <dbReference type="ARBA" id="ARBA00044899"/>
    </source>
</evidence>
<dbReference type="InterPro" id="IPR020846">
    <property type="entry name" value="MFS_dom"/>
</dbReference>
<dbReference type="AlphaFoldDB" id="A0A0W0VS99"/>
<keyword evidence="28" id="KW-1185">Reference proteome</keyword>
<dbReference type="SUPFAM" id="SSF103473">
    <property type="entry name" value="MFS general substrate transporter"/>
    <property type="match status" value="1"/>
</dbReference>
<evidence type="ECO:0000256" key="11">
    <source>
        <dbReference type="ARBA" id="ARBA00044884"/>
    </source>
</evidence>
<comment type="catalytic activity">
    <reaction evidence="17">
        <text>L-arginyl-glycine(out) = L-arginyl-glycine(in)</text>
        <dbReference type="Rhea" id="RHEA:79391"/>
        <dbReference type="ChEBI" id="CHEBI:229955"/>
    </reaction>
</comment>
<comment type="function">
    <text evidence="23">Lysosomal dipeptide uniporter that selectively exports lysine, arginine or histidine-containing dipeptides with a net positive charge from the lysosome lumen into the cytosol. Could play a role in a specific type of protein O-glycosylation indirectly regulating macrophages migration and tissue invasion. Also essential for liver homeostasis.</text>
</comment>
<feature type="transmembrane region" description="Helical" evidence="25">
    <location>
        <begin position="387"/>
        <end position="406"/>
    </location>
</feature>
<evidence type="ECO:0000256" key="8">
    <source>
        <dbReference type="ARBA" id="ARBA00044876"/>
    </source>
</evidence>
<keyword evidence="5 25" id="KW-1133">Transmembrane helix</keyword>
<evidence type="ECO:0000256" key="10">
    <source>
        <dbReference type="ARBA" id="ARBA00044881"/>
    </source>
</evidence>
<comment type="catalytic activity">
    <reaction evidence="20">
        <text>L-lysyl-glycine(out) = L-lysyl-glycine(in)</text>
        <dbReference type="Rhea" id="RHEA:79407"/>
        <dbReference type="ChEBI" id="CHEBI:191202"/>
    </reaction>
</comment>
<evidence type="ECO:0000256" key="9">
    <source>
        <dbReference type="ARBA" id="ARBA00044878"/>
    </source>
</evidence>
<feature type="transmembrane region" description="Helical" evidence="25">
    <location>
        <begin position="105"/>
        <end position="122"/>
    </location>
</feature>
<feature type="transmembrane region" description="Helical" evidence="25">
    <location>
        <begin position="251"/>
        <end position="272"/>
    </location>
</feature>
<gene>
    <name evidence="27" type="ORF">Llon_0424</name>
</gene>
<dbReference type="InterPro" id="IPR011701">
    <property type="entry name" value="MFS"/>
</dbReference>
<evidence type="ECO:0000256" key="21">
    <source>
        <dbReference type="ARBA" id="ARBA00044985"/>
    </source>
</evidence>
<evidence type="ECO:0000256" key="17">
    <source>
        <dbReference type="ARBA" id="ARBA00044903"/>
    </source>
</evidence>
<dbReference type="GO" id="GO:0005765">
    <property type="term" value="C:lysosomal membrane"/>
    <property type="evidence" value="ECO:0007669"/>
    <property type="project" value="UniProtKB-SubCell"/>
</dbReference>
<keyword evidence="7" id="KW-0458">Lysosome</keyword>
<comment type="catalytic activity">
    <reaction evidence="8">
        <text>L-lysyl-L-alanine(out) = L-lysyl-L-alanine(in)</text>
        <dbReference type="Rhea" id="RHEA:79399"/>
        <dbReference type="ChEBI" id="CHEBI:229954"/>
    </reaction>
</comment>
<comment type="catalytic activity">
    <reaction evidence="10">
        <text>L-alpha-aminoacyl-L-arginine(out) = L-alpha-aminoacyl-L-arginine(in)</text>
        <dbReference type="Rhea" id="RHEA:79367"/>
        <dbReference type="ChEBI" id="CHEBI:229968"/>
    </reaction>
</comment>
<evidence type="ECO:0000256" key="4">
    <source>
        <dbReference type="ARBA" id="ARBA00022692"/>
    </source>
</evidence>
<dbReference type="GO" id="GO:0022857">
    <property type="term" value="F:transmembrane transporter activity"/>
    <property type="evidence" value="ECO:0007669"/>
    <property type="project" value="InterPro"/>
</dbReference>
<dbReference type="RefSeq" id="WP_058528443.1">
    <property type="nucleotide sequence ID" value="NZ_CAAAHZ010000001.1"/>
</dbReference>
<evidence type="ECO:0000256" key="1">
    <source>
        <dbReference type="ARBA" id="ARBA00004155"/>
    </source>
</evidence>
<comment type="similarity">
    <text evidence="2">Belongs to the major facilitator superfamily.</text>
</comment>
<evidence type="ECO:0000256" key="23">
    <source>
        <dbReference type="ARBA" id="ARBA00045709"/>
    </source>
</evidence>
<feature type="transmembrane region" description="Helical" evidence="25">
    <location>
        <begin position="78"/>
        <end position="99"/>
    </location>
</feature>
<evidence type="ECO:0000256" key="25">
    <source>
        <dbReference type="SAM" id="Phobius"/>
    </source>
</evidence>
<dbReference type="PANTHER" id="PTHR23512">
    <property type="entry name" value="MAJOR FACILITATOR SUPERFAMILY DOMAIN-CONTAINING PROTEIN 1"/>
    <property type="match status" value="1"/>
</dbReference>
<comment type="catalytic activity">
    <reaction evidence="11">
        <text>L-alpha-aminoacyl-L-histidine(out) = L-alpha-aminoacyl-L-histidine(in)</text>
        <dbReference type="Rhea" id="RHEA:79375"/>
        <dbReference type="ChEBI" id="CHEBI:229967"/>
    </reaction>
</comment>
<dbReference type="InterPro" id="IPR036259">
    <property type="entry name" value="MFS_trans_sf"/>
</dbReference>
<proteinExistence type="inferred from homology"/>
<comment type="catalytic activity">
    <reaction evidence="12">
        <text>L-lysyl-L-alpha-amino acid(out) = L-lysyl-L-alpha-amino acid(in)</text>
        <dbReference type="Rhea" id="RHEA:79387"/>
        <dbReference type="ChEBI" id="CHEBI:229965"/>
    </reaction>
</comment>
<sequence length="421" mass="46755">MSLQVKRFYPWLIWLLAASFFFYKYFIQVSPSVMSLDLMRAFDLSGAGLGHLAACFFYAYLLMQIPAGLILDRFSPRLVLFCAAFFCAVGTILFAEAHWLPVAQFSRFLIGLTSAFAAIACFKLITIWFPPHRFALIAGLSMTAAMLGAIGGEAPLSYLISRFDWRQSLEIIAVPGFILAFLILLIVKDKQPKAGLPKQEGTTFSKLTTILVSPQTWLLSFYSGLAFAPVSVFGGLWGVSFIEKAYGMNPVQAASLVSLIFVGFAIGCPLSGWLSDYMQKRKPLMFWGTLMAYISITLILYGPITRYMLPCLLFLFGFGTSCFFLCFSMVRETHSLLLAGTALGFMNTFDALCEALTEPFVGKLLDLSWSGGLALGARSFSVLDYRFGLSTLPIYLAIAFCLLFFIRETYCQAQIINPLEK</sequence>
<feature type="transmembrane region" description="Helical" evidence="25">
    <location>
        <begin position="307"/>
        <end position="327"/>
    </location>
</feature>
<comment type="catalytic activity">
    <reaction evidence="13">
        <text>L-alpha-aminoacyl-L-lysine(out) = L-alpha-aminoacyl-L-lysine(in)</text>
        <dbReference type="Rhea" id="RHEA:79383"/>
        <dbReference type="ChEBI" id="CHEBI:229966"/>
    </reaction>
</comment>
<evidence type="ECO:0000313" key="28">
    <source>
        <dbReference type="Proteomes" id="UP000054997"/>
    </source>
</evidence>
<evidence type="ECO:0000256" key="14">
    <source>
        <dbReference type="ARBA" id="ARBA00044898"/>
    </source>
</evidence>
<reference evidence="27 28" key="1">
    <citation type="submission" date="2015-11" db="EMBL/GenBank/DDBJ databases">
        <title>Genomic analysis of 38 Legionella species identifies large and diverse effector repertoires.</title>
        <authorList>
            <person name="Burstein D."/>
            <person name="Amaro F."/>
            <person name="Zusman T."/>
            <person name="Lifshitz Z."/>
            <person name="Cohen O."/>
            <person name="Gilbert J.A."/>
            <person name="Pupko T."/>
            <person name="Shuman H.A."/>
            <person name="Segal G."/>
        </authorList>
    </citation>
    <scope>NUCLEOTIDE SEQUENCE [LARGE SCALE GENOMIC DNA]</scope>
    <source>
        <strain evidence="27 28">ATCC 49505</strain>
    </source>
</reference>
<comment type="caution">
    <text evidence="27">The sequence shown here is derived from an EMBL/GenBank/DDBJ whole genome shotgun (WGS) entry which is preliminary data.</text>
</comment>
<feature type="transmembrane region" description="Helical" evidence="25">
    <location>
        <begin position="47"/>
        <end position="71"/>
    </location>
</feature>
<name>A0A0W0VS99_9GAMM</name>
<evidence type="ECO:0000259" key="26">
    <source>
        <dbReference type="PROSITE" id="PS50850"/>
    </source>
</evidence>
<feature type="transmembrane region" description="Helical" evidence="25">
    <location>
        <begin position="216"/>
        <end position="239"/>
    </location>
</feature>
<comment type="catalytic activity">
    <reaction evidence="19">
        <text>L-alanyl-L-lysine(out) = L-alanyl-L-lysine(in)</text>
        <dbReference type="Rhea" id="RHEA:79415"/>
        <dbReference type="ChEBI" id="CHEBI:192470"/>
    </reaction>
</comment>
<dbReference type="Proteomes" id="UP000054997">
    <property type="component" value="Unassembled WGS sequence"/>
</dbReference>
<keyword evidence="6 25" id="KW-0472">Membrane</keyword>
<dbReference type="PATRIC" id="fig|45068.5.peg.455"/>
<evidence type="ECO:0000256" key="3">
    <source>
        <dbReference type="ARBA" id="ARBA00022448"/>
    </source>
</evidence>
<feature type="transmembrane region" description="Helical" evidence="25">
    <location>
        <begin position="284"/>
        <end position="301"/>
    </location>
</feature>
<protein>
    <recommendedName>
        <fullName evidence="21">Lysosomal dipeptide transporter MFSD1</fullName>
    </recommendedName>
    <alternativeName>
        <fullName evidence="22">Major facilitator superfamily domain-containing protein 1</fullName>
    </alternativeName>
</protein>
<dbReference type="STRING" id="45068.Llon_0424"/>
<dbReference type="PANTHER" id="PTHR23512:SF3">
    <property type="entry name" value="MAJOR FACILITATOR SUPERFAMILY DOMAIN-CONTAINING PROTEIN 1"/>
    <property type="match status" value="1"/>
</dbReference>
<dbReference type="Gene3D" id="1.20.1250.20">
    <property type="entry name" value="MFS general substrate transporter like domains"/>
    <property type="match status" value="2"/>
</dbReference>
<comment type="catalytic activity">
    <reaction evidence="9">
        <text>L-histidyl-glycine(out) = L-histidyl-glycine(in)</text>
        <dbReference type="Rhea" id="RHEA:79395"/>
        <dbReference type="ChEBI" id="CHEBI:229957"/>
    </reaction>
</comment>
<evidence type="ECO:0000256" key="7">
    <source>
        <dbReference type="ARBA" id="ARBA00023228"/>
    </source>
</evidence>
<keyword evidence="3" id="KW-0813">Transport</keyword>
<evidence type="ECO:0000256" key="13">
    <source>
        <dbReference type="ARBA" id="ARBA00044893"/>
    </source>
</evidence>
<dbReference type="Pfam" id="PF07690">
    <property type="entry name" value="MFS_1"/>
    <property type="match status" value="1"/>
</dbReference>
<evidence type="ECO:0000256" key="22">
    <source>
        <dbReference type="ARBA" id="ARBA00045018"/>
    </source>
</evidence>